<dbReference type="AlphaFoldDB" id="A0AAU6Q1Y7"/>
<accession>A0AAU6Q1Y7</accession>
<reference evidence="1" key="1">
    <citation type="submission" date="2024-03" db="EMBL/GenBank/DDBJ databases">
        <title>Deinococcus weizhi sp. nov., isolated from human skin.</title>
        <authorList>
            <person name="Wei Z."/>
            <person name="Tian F."/>
            <person name="Yang C."/>
            <person name="Xin L.T."/>
            <person name="Wen Z.J."/>
            <person name="Lan K.C."/>
            <person name="Yu L."/>
            <person name="Zhe W."/>
            <person name="Dan F.D."/>
            <person name="Jun W."/>
            <person name="Rui Z."/>
            <person name="Yong X.J."/>
            <person name="Ting Y."/>
            <person name="Wei X."/>
            <person name="Xu Z.G."/>
            <person name="Xin Z."/>
            <person name="Dong F.G."/>
            <person name="Ni X.M."/>
            <person name="Zheng M.G."/>
            <person name="Chun Y."/>
            <person name="Qian W.X."/>
        </authorList>
    </citation>
    <scope>NUCLEOTIDE SEQUENCE</scope>
    <source>
        <strain evidence="1">VB142</strain>
    </source>
</reference>
<dbReference type="RefSeq" id="WP_339095508.1">
    <property type="nucleotide sequence ID" value="NZ_CP149782.1"/>
</dbReference>
<organism evidence="1">
    <name type="scientific">Deinococcus sp. VB142</name>
    <dbReference type="NCBI Taxonomy" id="3112952"/>
    <lineage>
        <taxon>Bacteria</taxon>
        <taxon>Thermotogati</taxon>
        <taxon>Deinococcota</taxon>
        <taxon>Deinococci</taxon>
        <taxon>Deinococcales</taxon>
        <taxon>Deinococcaceae</taxon>
        <taxon>Deinococcus</taxon>
    </lineage>
</organism>
<evidence type="ECO:0000313" key="1">
    <source>
        <dbReference type="EMBL" id="WYF44289.1"/>
    </source>
</evidence>
<protein>
    <submittedName>
        <fullName evidence="1">Uncharacterized protein</fullName>
    </submittedName>
</protein>
<dbReference type="EMBL" id="CP149782">
    <property type="protein sequence ID" value="WYF44289.1"/>
    <property type="molecule type" value="Genomic_DNA"/>
</dbReference>
<name>A0AAU6Q1Y7_9DEIO</name>
<sequence>MSIDNLRIYQAKMAREAARTVTRDPKWQEGREFPEVSFPPVIVLTGGTMISGRIAGPDGYNARLRNVLRAAQGSDPDIVRGLLDMFPPQTVYSTEQLDAQDPVFFEHLYLIDVRTYQGQRTFHLPALSIRFDAIDGWNIGELPE</sequence>
<proteinExistence type="predicted"/>
<gene>
    <name evidence="1" type="ORF">WDJ50_12940</name>
</gene>